<evidence type="ECO:0000256" key="4">
    <source>
        <dbReference type="PROSITE-ProRule" id="PRU00091"/>
    </source>
</evidence>
<dbReference type="InterPro" id="IPR000306">
    <property type="entry name" value="Znf_FYVE"/>
</dbReference>
<evidence type="ECO:0000256" key="3">
    <source>
        <dbReference type="ARBA" id="ARBA00022833"/>
    </source>
</evidence>
<dbReference type="EMBL" id="BRXZ01001113">
    <property type="protein sequence ID" value="GMH62760.1"/>
    <property type="molecule type" value="Genomic_DNA"/>
</dbReference>
<dbReference type="InterPro" id="IPR011011">
    <property type="entry name" value="Znf_FYVE_PHD"/>
</dbReference>
<dbReference type="PANTHER" id="PTHR10774:SF190">
    <property type="entry name" value="C2 CALCIUM_LIPID-BINDING ENDONUCLEASE_EXONUCLEASE_PHOSPHATASE-RELATED"/>
    <property type="match status" value="1"/>
</dbReference>
<dbReference type="InterPro" id="IPR035892">
    <property type="entry name" value="C2_domain_sf"/>
</dbReference>
<dbReference type="Gene3D" id="3.30.40.10">
    <property type="entry name" value="Zinc/RING finger domain, C3HC4 (zinc finger)"/>
    <property type="match status" value="1"/>
</dbReference>
<dbReference type="Proteomes" id="UP001165082">
    <property type="component" value="Unassembled WGS sequence"/>
</dbReference>
<dbReference type="SMART" id="SM00064">
    <property type="entry name" value="FYVE"/>
    <property type="match status" value="1"/>
</dbReference>
<dbReference type="CDD" id="cd00065">
    <property type="entry name" value="FYVE_like_SF"/>
    <property type="match status" value="1"/>
</dbReference>
<dbReference type="SUPFAM" id="SSF49562">
    <property type="entry name" value="C2 domain (Calcium/lipid-binding domain, CaLB)"/>
    <property type="match status" value="1"/>
</dbReference>
<dbReference type="GO" id="GO:0005783">
    <property type="term" value="C:endoplasmic reticulum"/>
    <property type="evidence" value="ECO:0007669"/>
    <property type="project" value="TreeGrafter"/>
</dbReference>
<evidence type="ECO:0000259" key="6">
    <source>
        <dbReference type="PROSITE" id="PS50004"/>
    </source>
</evidence>
<gene>
    <name evidence="8" type="ORF">TrRE_jg1674</name>
</gene>
<evidence type="ECO:0000256" key="5">
    <source>
        <dbReference type="SAM" id="Phobius"/>
    </source>
</evidence>
<dbReference type="GO" id="GO:0008270">
    <property type="term" value="F:zinc ion binding"/>
    <property type="evidence" value="ECO:0007669"/>
    <property type="project" value="UniProtKB-KW"/>
</dbReference>
<feature type="domain" description="FYVE-type" evidence="7">
    <location>
        <begin position="501"/>
        <end position="564"/>
    </location>
</feature>
<protein>
    <recommendedName>
        <fullName evidence="10">C2 domain-containing protein</fullName>
    </recommendedName>
</protein>
<evidence type="ECO:0000313" key="9">
    <source>
        <dbReference type="Proteomes" id="UP001165082"/>
    </source>
</evidence>
<dbReference type="InterPro" id="IPR000008">
    <property type="entry name" value="C2_dom"/>
</dbReference>
<dbReference type="Pfam" id="PF00168">
    <property type="entry name" value="C2"/>
    <property type="match status" value="1"/>
</dbReference>
<dbReference type="InterPro" id="IPR017455">
    <property type="entry name" value="Znf_FYVE-rel"/>
</dbReference>
<keyword evidence="9" id="KW-1185">Reference proteome</keyword>
<accession>A0A9W7A411</accession>
<keyword evidence="3" id="KW-0862">Zinc</keyword>
<dbReference type="PROSITE" id="PS50178">
    <property type="entry name" value="ZF_FYVE"/>
    <property type="match status" value="1"/>
</dbReference>
<keyword evidence="5" id="KW-0812">Transmembrane</keyword>
<organism evidence="8 9">
    <name type="scientific">Triparma retinervis</name>
    <dbReference type="NCBI Taxonomy" id="2557542"/>
    <lineage>
        <taxon>Eukaryota</taxon>
        <taxon>Sar</taxon>
        <taxon>Stramenopiles</taxon>
        <taxon>Ochrophyta</taxon>
        <taxon>Bolidophyceae</taxon>
        <taxon>Parmales</taxon>
        <taxon>Triparmaceae</taxon>
        <taxon>Triparma</taxon>
    </lineage>
</organism>
<feature type="domain" description="C2" evidence="6">
    <location>
        <begin position="10"/>
        <end position="137"/>
    </location>
</feature>
<dbReference type="SMART" id="SM00239">
    <property type="entry name" value="C2"/>
    <property type="match status" value="1"/>
</dbReference>
<dbReference type="InterPro" id="IPR045050">
    <property type="entry name" value="Synaptotagmin_plant"/>
</dbReference>
<dbReference type="OrthoDB" id="193934at2759"/>
<keyword evidence="2 4" id="KW-0863">Zinc-finger</keyword>
<evidence type="ECO:0000256" key="1">
    <source>
        <dbReference type="ARBA" id="ARBA00022723"/>
    </source>
</evidence>
<reference evidence="8" key="1">
    <citation type="submission" date="2022-07" db="EMBL/GenBank/DDBJ databases">
        <title>Genome analysis of Parmales, a sister group of diatoms, reveals the evolutionary specialization of diatoms from phago-mixotrophs to photoautotrophs.</title>
        <authorList>
            <person name="Ban H."/>
            <person name="Sato S."/>
            <person name="Yoshikawa S."/>
            <person name="Kazumasa Y."/>
            <person name="Nakamura Y."/>
            <person name="Ichinomiya M."/>
            <person name="Saitoh K."/>
            <person name="Sato N."/>
            <person name="Blanc-Mathieu R."/>
            <person name="Endo H."/>
            <person name="Kuwata A."/>
            <person name="Ogata H."/>
        </authorList>
    </citation>
    <scope>NUCLEOTIDE SEQUENCE</scope>
</reference>
<keyword evidence="5" id="KW-0472">Membrane</keyword>
<dbReference type="Gene3D" id="2.60.40.150">
    <property type="entry name" value="C2 domain"/>
    <property type="match status" value="1"/>
</dbReference>
<evidence type="ECO:0000259" key="7">
    <source>
        <dbReference type="PROSITE" id="PS50178"/>
    </source>
</evidence>
<dbReference type="PANTHER" id="PTHR10774">
    <property type="entry name" value="EXTENDED SYNAPTOTAGMIN-RELATED"/>
    <property type="match status" value="1"/>
</dbReference>
<name>A0A9W7A411_9STRA</name>
<dbReference type="AlphaFoldDB" id="A0A9W7A411"/>
<keyword evidence="1" id="KW-0479">Metal-binding</keyword>
<evidence type="ECO:0000313" key="8">
    <source>
        <dbReference type="EMBL" id="GMH62760.1"/>
    </source>
</evidence>
<keyword evidence="5" id="KW-1133">Transmembrane helix</keyword>
<dbReference type="PROSITE" id="PS50004">
    <property type="entry name" value="C2"/>
    <property type="match status" value="1"/>
</dbReference>
<feature type="transmembrane region" description="Helical" evidence="5">
    <location>
        <begin position="428"/>
        <end position="448"/>
    </location>
</feature>
<evidence type="ECO:0000256" key="2">
    <source>
        <dbReference type="ARBA" id="ARBA00022771"/>
    </source>
</evidence>
<feature type="transmembrane region" description="Helical" evidence="5">
    <location>
        <begin position="454"/>
        <end position="475"/>
    </location>
</feature>
<dbReference type="SUPFAM" id="SSF57903">
    <property type="entry name" value="FYVE/PHD zinc finger"/>
    <property type="match status" value="1"/>
</dbReference>
<feature type="transmembrane region" description="Helical" evidence="5">
    <location>
        <begin position="387"/>
        <end position="407"/>
    </location>
</feature>
<feature type="transmembrane region" description="Helical" evidence="5">
    <location>
        <begin position="291"/>
        <end position="310"/>
    </location>
</feature>
<sequence>MTPSELLVDAQKPSKYYVDYSSSCHNRVGTLSVEVLEMRGVRKCDLMGKSDPYAVFVFEDKAMKTDYISNCLNPVFPHKCKRAVKFPITTPAASLYVGGFDYDTDVTHTNIEDDDPLGRVVVKLSCLRPNTEYDVVYPLQHSELKRLKGERGYIRLRMMLNWEGNDRKVLTSYLKPQESMILATNDRKLWAASLYCIHGKHIGDEYNWNVFMSYVDELKGIAFLLQKPLLKFIMDIVFWRKPARSSFLFLSWQYLVLRPTYIPGFFVFSILAAAHDTYVTNARRRPKLHRVTPLYDIFLTLIGGGVFWKFCGIDAPTEAKDHPYVDFDDQLASLNLHNQHEKRGKAHSSELGVSDLMGGAEEEEAQPIKSKSKKGKKKVHVTKTSSVLSLNVLNPMSLVLGPLQIVLKNVCMGVRTANNLFTWKDPFVSFWTTSALFVLWIVVTIFPYAFFFFWLFRILGVVILGPQNAIIWWHLQKKKLKAKAEKAKDENERFRVLEIGCSICKVQFGLFNGKHHCRNCGEAVCGPCSQHKMKVEISMFGSEKGTLTPAKKKRVCDFCFRGEKVFDKEKRKKMKLEAKEADVDDSNVVLDGFKGAWSGVKKVGKGVAKGGELVGTGLVQGSMAVGEGVVDGTAMVGKGTGSLLKKTGKSLINLVGNQYTLEVPIERSMTKKFVDRPCVDQSFAKKIKEDKKRRKSKQS</sequence>
<dbReference type="InterPro" id="IPR013083">
    <property type="entry name" value="Znf_RING/FYVE/PHD"/>
</dbReference>
<proteinExistence type="predicted"/>
<dbReference type="Pfam" id="PF01363">
    <property type="entry name" value="FYVE"/>
    <property type="match status" value="1"/>
</dbReference>
<evidence type="ECO:0008006" key="10">
    <source>
        <dbReference type="Google" id="ProtNLM"/>
    </source>
</evidence>
<dbReference type="GO" id="GO:0008289">
    <property type="term" value="F:lipid binding"/>
    <property type="evidence" value="ECO:0007669"/>
    <property type="project" value="InterPro"/>
</dbReference>
<comment type="caution">
    <text evidence="8">The sequence shown here is derived from an EMBL/GenBank/DDBJ whole genome shotgun (WGS) entry which is preliminary data.</text>
</comment>